<dbReference type="STRING" id="13249.T1HB14"/>
<keyword evidence="2" id="KW-1185">Reference proteome</keyword>
<dbReference type="VEuPathDB" id="VectorBase:RPRC001220"/>
<dbReference type="eggNOG" id="KOG4164">
    <property type="taxonomic scope" value="Eukaryota"/>
</dbReference>
<dbReference type="InterPro" id="IPR012388">
    <property type="entry name" value="CABLES1/2"/>
</dbReference>
<dbReference type="OMA" id="MLKITHH"/>
<dbReference type="EMBL" id="ACPB03007549">
    <property type="status" value="NOT_ANNOTATED_CDS"/>
    <property type="molecule type" value="Genomic_DNA"/>
</dbReference>
<evidence type="ECO:0000313" key="1">
    <source>
        <dbReference type="EnsemblMetazoa" id="RPRC001220-PA"/>
    </source>
</evidence>
<sequence>MKSGRYKRRLAAISFLTNISLDGTPRTFSNLLIKNSNLDEGNLQRSIRDSLEKECKSVSPTTKLNPDPFFNSSSESHSILMSKFLDPEGQNTFTLPFRERTSTIGSEYGSEKHFSGMSYRKRLLQQIPDDKLHGIFSSSESMTSAGGKAKEVTFLKVSKGHKFRGQRLVLVSQLQRIPLAVFSVMPYNRMRTDLKSQIGGRRRNTSGARPLSSINDTVDPWTLLGMEKAHEGQEISYGTLLAPSKHRNIDLAVPDSQIKHYPVSRCYSHDSGTHQRVFPGSPPITLDKGIQGLMDFSEYDPNLLDDPELIAGKHKRLLPFSSYTV</sequence>
<accession>T1HB14</accession>
<name>T1HB14_RHOPR</name>
<dbReference type="PANTHER" id="PTHR22896:SF0">
    <property type="entry name" value="CYCLIN N-TERMINAL DOMAIN-CONTAINING PROTEIN"/>
    <property type="match status" value="1"/>
</dbReference>
<proteinExistence type="predicted"/>
<organism evidence="1 2">
    <name type="scientific">Rhodnius prolixus</name>
    <name type="common">Triatomid bug</name>
    <dbReference type="NCBI Taxonomy" id="13249"/>
    <lineage>
        <taxon>Eukaryota</taxon>
        <taxon>Metazoa</taxon>
        <taxon>Ecdysozoa</taxon>
        <taxon>Arthropoda</taxon>
        <taxon>Hexapoda</taxon>
        <taxon>Insecta</taxon>
        <taxon>Pterygota</taxon>
        <taxon>Neoptera</taxon>
        <taxon>Paraneoptera</taxon>
        <taxon>Hemiptera</taxon>
        <taxon>Heteroptera</taxon>
        <taxon>Panheteroptera</taxon>
        <taxon>Cimicomorpha</taxon>
        <taxon>Reduviidae</taxon>
        <taxon>Triatominae</taxon>
        <taxon>Rhodnius</taxon>
    </lineage>
</organism>
<dbReference type="AlphaFoldDB" id="T1HB14"/>
<dbReference type="HOGENOM" id="CLU_856097_0_0_1"/>
<dbReference type="InParanoid" id="T1HB14"/>
<dbReference type="FunCoup" id="T1HB14">
    <property type="interactions" value="138"/>
</dbReference>
<reference evidence="1" key="1">
    <citation type="submission" date="2015-05" db="UniProtKB">
        <authorList>
            <consortium name="EnsemblMetazoa"/>
        </authorList>
    </citation>
    <scope>IDENTIFICATION</scope>
</reference>
<dbReference type="PANTHER" id="PTHR22896">
    <property type="entry name" value="CDK5 AND ABL1 ENZYME SUBSTRATE 1"/>
    <property type="match status" value="1"/>
</dbReference>
<protein>
    <submittedName>
        <fullName evidence="1">Uncharacterized protein</fullName>
    </submittedName>
</protein>
<dbReference type="EnsemblMetazoa" id="RPRC001220-RA">
    <property type="protein sequence ID" value="RPRC001220-PA"/>
    <property type="gene ID" value="RPRC001220"/>
</dbReference>
<dbReference type="Proteomes" id="UP000015103">
    <property type="component" value="Unassembled WGS sequence"/>
</dbReference>
<dbReference type="GO" id="GO:0051726">
    <property type="term" value="P:regulation of cell cycle"/>
    <property type="evidence" value="ECO:0007669"/>
    <property type="project" value="InterPro"/>
</dbReference>
<evidence type="ECO:0000313" key="2">
    <source>
        <dbReference type="Proteomes" id="UP000015103"/>
    </source>
</evidence>